<gene>
    <name evidence="2" type="ORF">HD593_004423</name>
</gene>
<comment type="caution">
    <text evidence="2">The sequence shown here is derived from an EMBL/GenBank/DDBJ whole genome shotgun (WGS) entry which is preliminary data.</text>
</comment>
<dbReference type="EMBL" id="JACHMI010000001">
    <property type="protein sequence ID" value="MBB6549628.1"/>
    <property type="molecule type" value="Genomic_DNA"/>
</dbReference>
<protein>
    <recommendedName>
        <fullName evidence="4">Lantibiotic dehydratase N-terminal domain-containing protein</fullName>
    </recommendedName>
</protein>
<evidence type="ECO:0000313" key="3">
    <source>
        <dbReference type="Proteomes" id="UP000565579"/>
    </source>
</evidence>
<evidence type="ECO:0008006" key="4">
    <source>
        <dbReference type="Google" id="ProtNLM"/>
    </source>
</evidence>
<evidence type="ECO:0000313" key="2">
    <source>
        <dbReference type="EMBL" id="MBB6549628.1"/>
    </source>
</evidence>
<dbReference type="AlphaFoldDB" id="A0A7X0TZL3"/>
<evidence type="ECO:0000256" key="1">
    <source>
        <dbReference type="SAM" id="MobiDB-lite"/>
    </source>
</evidence>
<name>A0A7X0TZL3_9ACTN</name>
<accession>A0A7X0TZL3</accession>
<keyword evidence="3" id="KW-1185">Reference proteome</keyword>
<organism evidence="2 3">
    <name type="scientific">Nonomuraea rubra</name>
    <dbReference type="NCBI Taxonomy" id="46180"/>
    <lineage>
        <taxon>Bacteria</taxon>
        <taxon>Bacillati</taxon>
        <taxon>Actinomycetota</taxon>
        <taxon>Actinomycetes</taxon>
        <taxon>Streptosporangiales</taxon>
        <taxon>Streptosporangiaceae</taxon>
        <taxon>Nonomuraea</taxon>
    </lineage>
</organism>
<dbReference type="RefSeq" id="WP_185104020.1">
    <property type="nucleotide sequence ID" value="NZ_BAAAXY010000012.1"/>
</dbReference>
<sequence length="923" mass="97537">MNTPEAPARIGHIPGGAGNAVVRVAALAPAALDGLRSPRLAAALDGVLARRDGLRAEGRAIADALHAVIGGLPRDDVRPRVIGLRRALHAGRRPGTREWTPEIAGRLPAEVSRRISGWLDGAAALATAEDSLPGVLAAARESGLDALLKAAMDPGFRIALGGTSPVLAAELEKWISDPARTPRSGTLTTVARYLARAATKTSPLSTFTTSGPVAWRAGGPAVEVRPVDRSGVFELSYYHLRESIAGFVAEHAAGRVPLALNASAQRLGDQVVYLRGLGVLGLLGGERHCAVPARPSVLALIDQLGAAPGGLPRHVLRERLTGGDGSLDGEVDAFLDHLLDAGLIVSGLPIPHLDDVLAGSAAWLRDSGEAGALPDALERAAAALAARPAIDGSGSYRARRETVAGRLRELAGFAVPGGPHHAMFASLTTVNVRDTAVTPAPPAVCSERAWRPVAEELDLIRRWIAPFAPHLPARLALTELFGERLRRRGPVPAIVFYREYQQAVTAADEAGAELRGSVLAPAARHPEDSVLASVSRLSDVMTSALAALSPYPHHAAAKSPAAESPATESPVTVSPVTEGPAARRPAGEVAVHPGALRTAVASYPPWVPEVRSISAFVQPAGTAGGFRAVLNALGTGFGSVRARLDHLTGARRDAGPADHGTGPIYAEFAGRFGISLNDHLRCLPFHLGGTPGLADHADGARLRIGDLVVRLDEETGLLALATTHGREVRVVHTGAAAREFLPPFSLLLTVLSGETPPLSVLPPPHPSRTAPVDRRCDWPRLTIGSLVAGRAQTRFPAQSVPLPRTGEEEARFLLRLAEWRRAEWIPRRCFFRTRSAPEGVDERLARSATPWTRTREKWHKPMYLDFDSPLLVRGFVAALRRPGTALVTFEEALPDPLGGDHHVAELVLDVTAGSRPWTPSPHA</sequence>
<feature type="compositionally biased region" description="Low complexity" evidence="1">
    <location>
        <begin position="556"/>
        <end position="570"/>
    </location>
</feature>
<dbReference type="Proteomes" id="UP000565579">
    <property type="component" value="Unassembled WGS sequence"/>
</dbReference>
<reference evidence="2 3" key="1">
    <citation type="submission" date="2020-08" db="EMBL/GenBank/DDBJ databases">
        <title>Sequencing the genomes of 1000 actinobacteria strains.</title>
        <authorList>
            <person name="Klenk H.-P."/>
        </authorList>
    </citation>
    <scope>NUCLEOTIDE SEQUENCE [LARGE SCALE GENOMIC DNA]</scope>
    <source>
        <strain evidence="2 3">DSM 43768</strain>
    </source>
</reference>
<feature type="region of interest" description="Disordered" evidence="1">
    <location>
        <begin position="556"/>
        <end position="586"/>
    </location>
</feature>
<proteinExistence type="predicted"/>